<sequence length="46" mass="5682">MFICTLHYYYFWVLHTDYARDYIARYVIYFVCRKIRGVFTRGVFGG</sequence>
<reference evidence="1" key="1">
    <citation type="journal article" date="2021" name="Proc. Natl. Acad. Sci. U.S.A.">
        <title>A Catalog of Tens of Thousands of Viruses from Human Metagenomes Reveals Hidden Associations with Chronic Diseases.</title>
        <authorList>
            <person name="Tisza M.J."/>
            <person name="Buck C.B."/>
        </authorList>
    </citation>
    <scope>NUCLEOTIDE SEQUENCE</scope>
    <source>
        <strain evidence="1">Ctsus30</strain>
    </source>
</reference>
<organism evidence="1">
    <name type="scientific">Siphoviridae sp. ctsus30</name>
    <dbReference type="NCBI Taxonomy" id="2826488"/>
    <lineage>
        <taxon>Viruses</taxon>
        <taxon>Duplodnaviria</taxon>
        <taxon>Heunggongvirae</taxon>
        <taxon>Uroviricota</taxon>
        <taxon>Caudoviricetes</taxon>
    </lineage>
</organism>
<name>A0A8S5MVV3_9CAUD</name>
<proteinExistence type="predicted"/>
<accession>A0A8S5MVV3</accession>
<protein>
    <submittedName>
        <fullName evidence="1">Uncharacterized protein</fullName>
    </submittedName>
</protein>
<dbReference type="EMBL" id="BK014997">
    <property type="protein sequence ID" value="DAD86332.1"/>
    <property type="molecule type" value="Genomic_DNA"/>
</dbReference>
<evidence type="ECO:0000313" key="1">
    <source>
        <dbReference type="EMBL" id="DAD86332.1"/>
    </source>
</evidence>